<accession>A0ABU6V9N9</accession>
<dbReference type="EMBL" id="JASCZI010151163">
    <property type="protein sequence ID" value="MED6170407.1"/>
    <property type="molecule type" value="Genomic_DNA"/>
</dbReference>
<protein>
    <submittedName>
        <fullName evidence="1">Uncharacterized protein</fullName>
    </submittedName>
</protein>
<keyword evidence="2" id="KW-1185">Reference proteome</keyword>
<evidence type="ECO:0000313" key="1">
    <source>
        <dbReference type="EMBL" id="MED6170407.1"/>
    </source>
</evidence>
<sequence length="72" mass="8004">MARQKSRVCIELGVQIDDVKDRLRLGLDDWSSGKYERWLSGVSSGSVGLGYDNRTGELILACRNRHSSCAFA</sequence>
<evidence type="ECO:0000313" key="2">
    <source>
        <dbReference type="Proteomes" id="UP001341840"/>
    </source>
</evidence>
<comment type="caution">
    <text evidence="1">The sequence shown here is derived from an EMBL/GenBank/DDBJ whole genome shotgun (WGS) entry which is preliminary data.</text>
</comment>
<dbReference type="Proteomes" id="UP001341840">
    <property type="component" value="Unassembled WGS sequence"/>
</dbReference>
<organism evidence="1 2">
    <name type="scientific">Stylosanthes scabra</name>
    <dbReference type="NCBI Taxonomy" id="79078"/>
    <lineage>
        <taxon>Eukaryota</taxon>
        <taxon>Viridiplantae</taxon>
        <taxon>Streptophyta</taxon>
        <taxon>Embryophyta</taxon>
        <taxon>Tracheophyta</taxon>
        <taxon>Spermatophyta</taxon>
        <taxon>Magnoliopsida</taxon>
        <taxon>eudicotyledons</taxon>
        <taxon>Gunneridae</taxon>
        <taxon>Pentapetalae</taxon>
        <taxon>rosids</taxon>
        <taxon>fabids</taxon>
        <taxon>Fabales</taxon>
        <taxon>Fabaceae</taxon>
        <taxon>Papilionoideae</taxon>
        <taxon>50 kb inversion clade</taxon>
        <taxon>dalbergioids sensu lato</taxon>
        <taxon>Dalbergieae</taxon>
        <taxon>Pterocarpus clade</taxon>
        <taxon>Stylosanthes</taxon>
    </lineage>
</organism>
<name>A0ABU6V9N9_9FABA</name>
<proteinExistence type="predicted"/>
<reference evidence="1 2" key="1">
    <citation type="journal article" date="2023" name="Plants (Basel)">
        <title>Bridging the Gap: Combining Genomics and Transcriptomics Approaches to Understand Stylosanthes scabra, an Orphan Legume from the Brazilian Caatinga.</title>
        <authorList>
            <person name="Ferreira-Neto J.R.C."/>
            <person name="da Silva M.D."/>
            <person name="Binneck E."/>
            <person name="de Melo N.F."/>
            <person name="da Silva R.H."/>
            <person name="de Melo A.L.T.M."/>
            <person name="Pandolfi V."/>
            <person name="Bustamante F.O."/>
            <person name="Brasileiro-Vidal A.C."/>
            <person name="Benko-Iseppon A.M."/>
        </authorList>
    </citation>
    <scope>NUCLEOTIDE SEQUENCE [LARGE SCALE GENOMIC DNA]</scope>
    <source>
        <tissue evidence="1">Leaves</tissue>
    </source>
</reference>
<gene>
    <name evidence="1" type="ORF">PIB30_030594</name>
</gene>